<dbReference type="InterPro" id="IPR029063">
    <property type="entry name" value="SAM-dependent_MTases_sf"/>
</dbReference>
<evidence type="ECO:0000256" key="2">
    <source>
        <dbReference type="ARBA" id="ARBA00022603"/>
    </source>
</evidence>
<dbReference type="PRINTS" id="PR00508">
    <property type="entry name" value="S21N4MTFRASE"/>
</dbReference>
<evidence type="ECO:0000256" key="1">
    <source>
        <dbReference type="ARBA" id="ARBA00006594"/>
    </source>
</evidence>
<proteinExistence type="inferred from homology"/>
<dbReference type="SUPFAM" id="SSF53335">
    <property type="entry name" value="S-adenosyl-L-methionine-dependent methyltransferases"/>
    <property type="match status" value="1"/>
</dbReference>
<dbReference type="EMBL" id="BK015346">
    <property type="protein sequence ID" value="DAE02434.1"/>
    <property type="molecule type" value="Genomic_DNA"/>
</dbReference>
<protein>
    <submittedName>
        <fullName evidence="5">Adenine-specific methyltransferase</fullName>
    </submittedName>
</protein>
<keyword evidence="2 5" id="KW-0489">Methyltransferase</keyword>
<dbReference type="InterPro" id="IPR002941">
    <property type="entry name" value="DNA_methylase_N4/N6"/>
</dbReference>
<dbReference type="InterPro" id="IPR001091">
    <property type="entry name" value="RM_Methyltransferase"/>
</dbReference>
<accession>A0A8S5P5Z7</accession>
<keyword evidence="3" id="KW-0808">Transferase</keyword>
<dbReference type="GO" id="GO:0032259">
    <property type="term" value="P:methylation"/>
    <property type="evidence" value="ECO:0007669"/>
    <property type="project" value="UniProtKB-KW"/>
</dbReference>
<dbReference type="InterPro" id="IPR002052">
    <property type="entry name" value="DNA_methylase_N6_adenine_CS"/>
</dbReference>
<feature type="domain" description="DNA methylase N-4/N-6" evidence="4">
    <location>
        <begin position="21"/>
        <end position="225"/>
    </location>
</feature>
<comment type="similarity">
    <text evidence="1">Belongs to the N(4)/N(6)-methyltransferase family.</text>
</comment>
<evidence type="ECO:0000256" key="3">
    <source>
        <dbReference type="ARBA" id="ARBA00022679"/>
    </source>
</evidence>
<dbReference type="GO" id="GO:0003677">
    <property type="term" value="F:DNA binding"/>
    <property type="evidence" value="ECO:0007669"/>
    <property type="project" value="InterPro"/>
</dbReference>
<dbReference type="Gene3D" id="3.40.50.150">
    <property type="entry name" value="Vaccinia Virus protein VP39"/>
    <property type="match status" value="1"/>
</dbReference>
<dbReference type="GO" id="GO:0008170">
    <property type="term" value="F:N-methyltransferase activity"/>
    <property type="evidence" value="ECO:0007669"/>
    <property type="project" value="InterPro"/>
</dbReference>
<name>A0A8S5P5Z7_9CAUD</name>
<organism evidence="5">
    <name type="scientific">Siphoviridae sp. ctsUY14</name>
    <dbReference type="NCBI Taxonomy" id="2825693"/>
    <lineage>
        <taxon>Viruses</taxon>
        <taxon>Duplodnaviria</taxon>
        <taxon>Heunggongvirae</taxon>
        <taxon>Uroviricota</taxon>
        <taxon>Caudoviricetes</taxon>
    </lineage>
</organism>
<dbReference type="PROSITE" id="PS00092">
    <property type="entry name" value="N6_MTASE"/>
    <property type="match status" value="1"/>
</dbReference>
<dbReference type="PANTHER" id="PTHR13370">
    <property type="entry name" value="RNA METHYLASE-RELATED"/>
    <property type="match status" value="1"/>
</dbReference>
<dbReference type="GO" id="GO:0009007">
    <property type="term" value="F:site-specific DNA-methyltransferase (adenine-specific) activity"/>
    <property type="evidence" value="ECO:0007669"/>
    <property type="project" value="TreeGrafter"/>
</dbReference>
<dbReference type="PANTHER" id="PTHR13370:SF3">
    <property type="entry name" value="TRNA (GUANINE(10)-N2)-METHYLTRANSFERASE HOMOLOG"/>
    <property type="match status" value="1"/>
</dbReference>
<evidence type="ECO:0000313" key="5">
    <source>
        <dbReference type="EMBL" id="DAE02434.1"/>
    </source>
</evidence>
<sequence length="234" mass="27303">MIDLRQGDCLELMKDIPDKTIDLIVTDPPYNVSATNDGGTINKVKKLNKSLKDLVETNITNGYDIETLGEEFMRVMKEPNIYLWCNKTQIPEYFKFYVEKYKCKFDILCWHKNNALPTYSNKYLSDTEYLLYFRKGKGKCFPKSYEDAKTYYIAPINHKDKKKYKHPTIKPLDITEKVIKNSSKENDIILDPFMGSGTTGVACKQLNRNFIGIELLEEYFNIAKERINSIVRED</sequence>
<evidence type="ECO:0000259" key="4">
    <source>
        <dbReference type="Pfam" id="PF01555"/>
    </source>
</evidence>
<reference evidence="5" key="1">
    <citation type="journal article" date="2021" name="Proc. Natl. Acad. Sci. U.S.A.">
        <title>A Catalog of Tens of Thousands of Viruses from Human Metagenomes Reveals Hidden Associations with Chronic Diseases.</title>
        <authorList>
            <person name="Tisza M.J."/>
            <person name="Buck C.B."/>
        </authorList>
    </citation>
    <scope>NUCLEOTIDE SEQUENCE</scope>
    <source>
        <strain evidence="5">CtsUY14</strain>
    </source>
</reference>
<dbReference type="Pfam" id="PF01555">
    <property type="entry name" value="N6_N4_Mtase"/>
    <property type="match status" value="1"/>
</dbReference>